<dbReference type="Proteomes" id="UP000024635">
    <property type="component" value="Unassembled WGS sequence"/>
</dbReference>
<dbReference type="EMBL" id="JARK01000592">
    <property type="protein sequence ID" value="EYC35722.1"/>
    <property type="molecule type" value="Genomic_DNA"/>
</dbReference>
<sequence length="101" mass="11117">MGPRHGSLAVCCTDSAGPAGQRHGGKTVPTLVCVLLELTIYKLLTSSHEGNDSSAYACQKPQHRIVSHLDSSLERYKQTFKTRLHFNPINVITLFKPKSEP</sequence>
<proteinExistence type="predicted"/>
<dbReference type="AlphaFoldDB" id="A0A016W8U8"/>
<name>A0A016W8U8_9BILA</name>
<accession>A0A016W8U8</accession>
<evidence type="ECO:0000313" key="1">
    <source>
        <dbReference type="EMBL" id="EYC35722.1"/>
    </source>
</evidence>
<comment type="caution">
    <text evidence="1">The sequence shown here is derived from an EMBL/GenBank/DDBJ whole genome shotgun (WGS) entry which is preliminary data.</text>
</comment>
<evidence type="ECO:0000313" key="2">
    <source>
        <dbReference type="Proteomes" id="UP000024635"/>
    </source>
</evidence>
<keyword evidence="2" id="KW-1185">Reference proteome</keyword>
<gene>
    <name evidence="1" type="primary">Acey_s0992.g3325</name>
    <name evidence="1" type="ORF">Y032_0992g3325</name>
</gene>
<reference evidence="2" key="1">
    <citation type="journal article" date="2015" name="Nat. Genet.">
        <title>The genome and transcriptome of the zoonotic hookworm Ancylostoma ceylanicum identify infection-specific gene families.</title>
        <authorList>
            <person name="Schwarz E.M."/>
            <person name="Hu Y."/>
            <person name="Antoshechkin I."/>
            <person name="Miller M.M."/>
            <person name="Sternberg P.W."/>
            <person name="Aroian R.V."/>
        </authorList>
    </citation>
    <scope>NUCLEOTIDE SEQUENCE</scope>
    <source>
        <strain evidence="2">HY135</strain>
    </source>
</reference>
<protein>
    <submittedName>
        <fullName evidence="1">Uncharacterized protein</fullName>
    </submittedName>
</protein>
<organism evidence="1 2">
    <name type="scientific">Ancylostoma ceylanicum</name>
    <dbReference type="NCBI Taxonomy" id="53326"/>
    <lineage>
        <taxon>Eukaryota</taxon>
        <taxon>Metazoa</taxon>
        <taxon>Ecdysozoa</taxon>
        <taxon>Nematoda</taxon>
        <taxon>Chromadorea</taxon>
        <taxon>Rhabditida</taxon>
        <taxon>Rhabditina</taxon>
        <taxon>Rhabditomorpha</taxon>
        <taxon>Strongyloidea</taxon>
        <taxon>Ancylostomatidae</taxon>
        <taxon>Ancylostomatinae</taxon>
        <taxon>Ancylostoma</taxon>
    </lineage>
</organism>